<dbReference type="OrthoDB" id="580767at2"/>
<dbReference type="InterPro" id="IPR047738">
    <property type="entry name" value="SAV_2336-like_N"/>
</dbReference>
<dbReference type="Gene3D" id="3.40.50.300">
    <property type="entry name" value="P-loop containing nucleotide triphosphate hydrolases"/>
    <property type="match status" value="1"/>
</dbReference>
<dbReference type="Gene3D" id="1.25.40.10">
    <property type="entry name" value="Tetratricopeptide repeat domain"/>
    <property type="match status" value="2"/>
</dbReference>
<dbReference type="InterPro" id="IPR053137">
    <property type="entry name" value="NLR-like"/>
</dbReference>
<keyword evidence="3" id="KW-1185">Reference proteome</keyword>
<dbReference type="InterPro" id="IPR002182">
    <property type="entry name" value="NB-ARC"/>
</dbReference>
<dbReference type="InterPro" id="IPR011990">
    <property type="entry name" value="TPR-like_helical_dom_sf"/>
</dbReference>
<dbReference type="AlphaFoldDB" id="A0A5Q0HAZ7"/>
<evidence type="ECO:0000313" key="3">
    <source>
        <dbReference type="Proteomes" id="UP000325787"/>
    </source>
</evidence>
<feature type="domain" description="NB-ARC" evidence="1">
    <location>
        <begin position="451"/>
        <end position="567"/>
    </location>
</feature>
<organism evidence="2 3">
    <name type="scientific">Saccharothrix syringae</name>
    <name type="common">Nocardiopsis syringae</name>
    <dbReference type="NCBI Taxonomy" id="103733"/>
    <lineage>
        <taxon>Bacteria</taxon>
        <taxon>Bacillati</taxon>
        <taxon>Actinomycetota</taxon>
        <taxon>Actinomycetes</taxon>
        <taxon>Pseudonocardiales</taxon>
        <taxon>Pseudonocardiaceae</taxon>
        <taxon>Saccharothrix</taxon>
    </lineage>
</organism>
<dbReference type="EMBL" id="CP034550">
    <property type="protein sequence ID" value="QFZ23134.1"/>
    <property type="molecule type" value="Genomic_DNA"/>
</dbReference>
<dbReference type="Pfam" id="PF00931">
    <property type="entry name" value="NB-ARC"/>
    <property type="match status" value="1"/>
</dbReference>
<proteinExistence type="predicted"/>
<dbReference type="NCBIfam" id="NF040586">
    <property type="entry name" value="FxSxx_TPR"/>
    <property type="match status" value="1"/>
</dbReference>
<dbReference type="NCBIfam" id="NF041121">
    <property type="entry name" value="SAV_2336_NTERM"/>
    <property type="match status" value="1"/>
</dbReference>
<sequence length="1224" mass="133220">MPALPNASALGRALRPLKRTVSSTDETRLDEVATADHIADTGLLVPRTRPEPRRWLDLALVVDDSRSMVVWRRTIAEFRELLVRLGAFRDVRTWRFDGDTPAGGRLVLSGAAKGAVHDVRELADPGGERLVLVASDCVGDAWSNGVLGGALALWSAMSPVAVVQVLPQRLWEGCGPDFTRVRLRGRGPATPNRLVDVKAVDPDDDLTGAGVPVPVLELEPRWLVPWVALVTGSGTGWFSGTAMFTGRMDRQEHEPPPPSPEERLRRFRLRASTTAYRLAVHLACAPLSLPVMRLVQHTMLPSSRPAHLAEVFLSGLLQVVDADAADVDDLRFDFEPGVRDELLSEVGRHEALQVLAKVSDFVTRRLGSPFDFNALLTDGRAAEAGAALGPPFAEVAHDVLQRLGGRYAEAAARLRAVPTGTAPSSVLQETPRHELPPLTPGFIGRADILDAVRRSLSDDVPLVLVGAGGMGKTSLAVQCAHRFREDYDLVWWMAADDQSLLRASFVDLAAHLGLPPSSDVPRTVRDVLAALRATGRWLLVFDDVREPGALHGLIPTGGHVVITTRLRTWPGPARVVPVPELARAESVVLLCAQADWLGPEDADQVAAALRDHPLAVRHAGAWLAEMRLTAVDYLESLSAAPSGSAPWTVAIQALRRHAPDAALVLDLCSVLADAPLPIDVLAAGQDLPGPLGDVLRDRSRLLRALGELDRVALAQLDVDVDRVRVHGLVQDTVRELLPAPECEAATAAARSVLAAANPGEPDEPHNWPRYRELAPHTAAVDLVVAEERQARVLVLDHIRHLYAIGDYEGSLDMGRATVHRWRELWDRNEELTLLACRLVANAMRELGDVAGAGEWDQETFRRLTEVFGADHSHTLTVANGLGADLRALGRVDEAVALDRDTLRRHRRKWGDNHNRTLRAAINVAVDLRLLGRFTEARAIDLDVVRRRREMYGAEDPRTLFATSNLVRDLIGLGAYREALRIQEDLLPLMRARLGPHHNHVLLAIRNLVIALRGTGRYAQARELGKENVITCEWRLGPRHEYSLAASMTLGNVLRRTGELEDALGIGERAYRRMTRDAGPRHPFTLAGAINTALLRRAAGQVEPAYELDLATSRALREVGGADHPMTLACEVNLSSDLAFLGYPEQAAELSASTSPRLAQVLGADHPHTLVCAFNAAVDRIAVSGENRMAEAVADLARVLGARHPEVVLAAAGRRLDCDVEPPPT</sequence>
<dbReference type="SUPFAM" id="SSF52540">
    <property type="entry name" value="P-loop containing nucleoside triphosphate hydrolases"/>
    <property type="match status" value="1"/>
</dbReference>
<dbReference type="KEGG" id="ssyi:EKG83_41955"/>
<evidence type="ECO:0000313" key="2">
    <source>
        <dbReference type="EMBL" id="QFZ23134.1"/>
    </source>
</evidence>
<gene>
    <name evidence="2" type="ORF">EKG83_41955</name>
</gene>
<evidence type="ECO:0000259" key="1">
    <source>
        <dbReference type="Pfam" id="PF00931"/>
    </source>
</evidence>
<reference evidence="3" key="1">
    <citation type="journal article" date="2021" name="Curr. Microbiol.">
        <title>Complete genome of nocamycin-producing strain Saccharothrix syringae NRRL B-16468 reveals the biosynthetic potential for secondary metabolites.</title>
        <authorList>
            <person name="Mo X."/>
            <person name="Yang S."/>
        </authorList>
    </citation>
    <scope>NUCLEOTIDE SEQUENCE [LARGE SCALE GENOMIC DNA]</scope>
    <source>
        <strain evidence="3">ATCC 51364 / DSM 43886 / JCM 6844 / KCTC 9398 / NBRC 14523 / NRRL B-16468 / INA 2240</strain>
    </source>
</reference>
<dbReference type="PANTHER" id="PTHR46082">
    <property type="entry name" value="ATP/GTP-BINDING PROTEIN-RELATED"/>
    <property type="match status" value="1"/>
</dbReference>
<dbReference type="Proteomes" id="UP000325787">
    <property type="component" value="Chromosome"/>
</dbReference>
<name>A0A5Q0HAZ7_SACSY</name>
<accession>A0A5Q0HAZ7</accession>
<dbReference type="PANTHER" id="PTHR46082:SF6">
    <property type="entry name" value="AAA+ ATPASE DOMAIN-CONTAINING PROTEIN-RELATED"/>
    <property type="match status" value="1"/>
</dbReference>
<protein>
    <submittedName>
        <fullName evidence="2">Tetratricopeptide repeat protein</fullName>
    </submittedName>
</protein>
<dbReference type="Pfam" id="PF13374">
    <property type="entry name" value="TPR_10"/>
    <property type="match status" value="2"/>
</dbReference>
<dbReference type="GO" id="GO:0043531">
    <property type="term" value="F:ADP binding"/>
    <property type="evidence" value="ECO:0007669"/>
    <property type="project" value="InterPro"/>
</dbReference>
<dbReference type="InterPro" id="IPR027417">
    <property type="entry name" value="P-loop_NTPase"/>
</dbReference>
<dbReference type="SUPFAM" id="SSF48452">
    <property type="entry name" value="TPR-like"/>
    <property type="match status" value="2"/>
</dbReference>
<dbReference type="Pfam" id="PF13424">
    <property type="entry name" value="TPR_12"/>
    <property type="match status" value="1"/>
</dbReference>